<feature type="signal peptide" evidence="1">
    <location>
        <begin position="1"/>
        <end position="24"/>
    </location>
</feature>
<dbReference type="InterPro" id="IPR013830">
    <property type="entry name" value="SGNH_hydro"/>
</dbReference>
<protein>
    <submittedName>
        <fullName evidence="3">Lysophospholipase L1</fullName>
    </submittedName>
</protein>
<dbReference type="SUPFAM" id="SSF52266">
    <property type="entry name" value="SGNH hydrolase"/>
    <property type="match status" value="1"/>
</dbReference>
<dbReference type="InterPro" id="IPR036514">
    <property type="entry name" value="SGNH_hydro_sf"/>
</dbReference>
<dbReference type="PANTHER" id="PTHR30383">
    <property type="entry name" value="THIOESTERASE 1/PROTEASE 1/LYSOPHOSPHOLIPASE L1"/>
    <property type="match status" value="1"/>
</dbReference>
<evidence type="ECO:0000313" key="4">
    <source>
        <dbReference type="Proteomes" id="UP000191240"/>
    </source>
</evidence>
<dbReference type="InterPro" id="IPR051532">
    <property type="entry name" value="Ester_Hydrolysis_Enzymes"/>
</dbReference>
<feature type="domain" description="SGNH hydrolase-type esterase" evidence="2">
    <location>
        <begin position="245"/>
        <end position="415"/>
    </location>
</feature>
<organism evidence="3 4">
    <name type="scientific">Anaerovibrio lipolyticus DSM 3074</name>
    <dbReference type="NCBI Taxonomy" id="1120997"/>
    <lineage>
        <taxon>Bacteria</taxon>
        <taxon>Bacillati</taxon>
        <taxon>Bacillota</taxon>
        <taxon>Negativicutes</taxon>
        <taxon>Selenomonadales</taxon>
        <taxon>Selenomonadaceae</taxon>
        <taxon>Anaerovibrio</taxon>
    </lineage>
</organism>
<gene>
    <name evidence="3" type="ORF">SAMN02745671_02118</name>
</gene>
<name>A0A1M6F3G8_9FIRM</name>
<dbReference type="Gene3D" id="3.40.50.1110">
    <property type="entry name" value="SGNH hydrolase"/>
    <property type="match status" value="1"/>
</dbReference>
<dbReference type="RefSeq" id="WP_052212073.1">
    <property type="nucleotide sequence ID" value="NZ_FQYW01000018.1"/>
</dbReference>
<dbReference type="InterPro" id="IPR013783">
    <property type="entry name" value="Ig-like_fold"/>
</dbReference>
<dbReference type="EMBL" id="FQYW01000018">
    <property type="protein sequence ID" value="SHI92223.1"/>
    <property type="molecule type" value="Genomic_DNA"/>
</dbReference>
<feature type="chain" id="PRO_5009917279" evidence="1">
    <location>
        <begin position="25"/>
        <end position="437"/>
    </location>
</feature>
<accession>A0A1M6F3G8</accession>
<evidence type="ECO:0000313" key="3">
    <source>
        <dbReference type="EMBL" id="SHI92223.1"/>
    </source>
</evidence>
<keyword evidence="1" id="KW-0732">Signal</keyword>
<dbReference type="OrthoDB" id="1625474at2"/>
<reference evidence="3 4" key="1">
    <citation type="submission" date="2016-11" db="EMBL/GenBank/DDBJ databases">
        <authorList>
            <person name="Jaros S."/>
            <person name="Januszkiewicz K."/>
            <person name="Wedrychowicz H."/>
        </authorList>
    </citation>
    <scope>NUCLEOTIDE SEQUENCE [LARGE SCALE GENOMIC DNA]</scope>
    <source>
        <strain evidence="3 4">DSM 3074</strain>
    </source>
</reference>
<evidence type="ECO:0000259" key="2">
    <source>
        <dbReference type="Pfam" id="PF13472"/>
    </source>
</evidence>
<sequence>MKFSNKIVVAVIVGLMSFSGVVVAEDINTEAIGNAIGNITNEIDTEKPLQTEPLNKVRISWETIPGAVSYRLVITDGDSASKDAEVKHFNLIPNNGYELDTANMFKAKDYYWRVCPLDYDGNVMGAYSDPKPLVGEEVNPKAPLATAEFEKMAYMPLYPVFSWIPVDGSGGYEIRVSRENKFSPGRYEVVRVMTTKNNVYYEEGGYTWPGHYMWQVRSQNKAGEPNTEWSEPKYFDVESHVRVAALGDSITHGGGVCNVPPGYAMYSWEYYCQVPVKNLGRSGDSVQDMAQRFDQDVMAFTPGMLIIMGGVNNFRAGEDGWDTIAAMEQILAECQYHNVIPVFVTATPINPSLMSKVPTIEPAAWNWKEQQQLLNQWIKNQPYHVDVTPALTDANGNLKAELTTDGLHPDHLGKKIIGEIISNYLLTTFPNYNLTAK</sequence>
<evidence type="ECO:0000256" key="1">
    <source>
        <dbReference type="SAM" id="SignalP"/>
    </source>
</evidence>
<dbReference type="PANTHER" id="PTHR30383:SF5">
    <property type="entry name" value="SGNH HYDROLASE-TYPE ESTERASE DOMAIN-CONTAINING PROTEIN"/>
    <property type="match status" value="1"/>
</dbReference>
<dbReference type="Pfam" id="PF13472">
    <property type="entry name" value="Lipase_GDSL_2"/>
    <property type="match status" value="1"/>
</dbReference>
<dbReference type="Gene3D" id="2.60.40.10">
    <property type="entry name" value="Immunoglobulins"/>
    <property type="match status" value="1"/>
</dbReference>
<dbReference type="AlphaFoldDB" id="A0A1M6F3G8"/>
<dbReference type="Proteomes" id="UP000191240">
    <property type="component" value="Unassembled WGS sequence"/>
</dbReference>
<proteinExistence type="predicted"/>
<dbReference type="GO" id="GO:0004622">
    <property type="term" value="F:phosphatidylcholine lysophospholipase activity"/>
    <property type="evidence" value="ECO:0007669"/>
    <property type="project" value="TreeGrafter"/>
</dbReference>